<dbReference type="EMBL" id="QWFX01000006">
    <property type="protein sequence ID" value="RIJ30087.1"/>
    <property type="molecule type" value="Genomic_DNA"/>
</dbReference>
<evidence type="ECO:0000313" key="12">
    <source>
        <dbReference type="EMBL" id="RIJ30087.1"/>
    </source>
</evidence>
<dbReference type="FunFam" id="2.40.30.10:FF:000008">
    <property type="entry name" value="Translation initiation factor IF-2"/>
    <property type="match status" value="1"/>
</dbReference>
<dbReference type="GO" id="GO:0005525">
    <property type="term" value="F:GTP binding"/>
    <property type="evidence" value="ECO:0007669"/>
    <property type="project" value="UniProtKB-KW"/>
</dbReference>
<dbReference type="InterPro" id="IPR053905">
    <property type="entry name" value="EF-G-like_DII"/>
</dbReference>
<feature type="compositionally biased region" description="Low complexity" evidence="10">
    <location>
        <begin position="174"/>
        <end position="184"/>
    </location>
</feature>
<dbReference type="HAMAP" id="MF_00100_B">
    <property type="entry name" value="IF_2_B"/>
    <property type="match status" value="1"/>
</dbReference>
<dbReference type="InterPro" id="IPR044145">
    <property type="entry name" value="IF2_II"/>
</dbReference>
<dbReference type="InterPro" id="IPR005225">
    <property type="entry name" value="Small_GTP-bd"/>
</dbReference>
<sequence length="854" mass="92781">MSDTKDKGNTGGRKPLTVSRGSSGTVKQSFSHGRSKQVIVQTKKRRVVGPGGAGQTGGNKPPASGSGASSSGGKQPSKLAEAAKKLGITEEELIARQKVLLQRREAEQQREAEKKRQEAARERLLSEQERKVQEDKEREEAEARRKAEEEERKAKEEAEAKKKTERPRDDRGGRAAPAPAGAPDIPLPDPSQARGGSKKSRKGRQNDRDFDDGGSGGKGGGNKRRKGKLTIASALGDDGDRQRSLASVKRARERERERRQGGEQQEKVSREVTLPESITLQDLAQRMNERVADVVKYMMRQGEMMRANDIIDADTAELIAEEFGHTVKRVSESDVEIGLEGDEDDPKDMKPRAPIVTVMGHVDHGKTSLLDALRSTDVVAGEAGGITQHIGAYQVQLESGDKITFLDTPGHAAFSAMRARGANVTDIVILVVAADDGVMPQTIEAIKHAKAAEVPIIVAVNKCDKPDADPDKVLTELLQHDIQVEAMGGEVQAVKVSATARTGLDELTEAISLQAELLELKANPDRPADGIVVESQLDKGRGPVATVLINRGTLQRGEIVVAGKQWGKVRALINERGQQLKDAGPAVPVEILGLDGAPEPGDMFNVVDSEARAREITDYRNRMERQKTGVASARASLESLMNSMKDDKEVSELPLVVKADVQGSVEAIKQSVEGISTDEVRANVIYGAAGGISESDILLAKSSNAPVFAFNVRANKQARELAEKEGVEIRYYSVIYNLIDDVKDTLSGMLAPEKRESFIGYADILEVFNITKVGKVAGCKVTEGVVKRGCGVRLLRDDVVIHEGKLKTLKRFKDEVPEVTSGMECGMAFEKYEDIREGDKIECFEVEIVERKLD</sequence>
<dbReference type="Gene3D" id="3.40.50.10050">
    <property type="entry name" value="Translation initiation factor IF- 2, domain 3"/>
    <property type="match status" value="1"/>
</dbReference>
<dbReference type="Pfam" id="PF00009">
    <property type="entry name" value="GTP_EFTU"/>
    <property type="match status" value="1"/>
</dbReference>
<evidence type="ECO:0000313" key="13">
    <source>
        <dbReference type="Proteomes" id="UP000266385"/>
    </source>
</evidence>
<dbReference type="PROSITE" id="PS51722">
    <property type="entry name" value="G_TR_2"/>
    <property type="match status" value="1"/>
</dbReference>
<comment type="caution">
    <text evidence="8">Lacks conserved residue(s) required for the propagation of feature annotation.</text>
</comment>
<dbReference type="FunFam" id="2.40.30.10:FF:000007">
    <property type="entry name" value="Translation initiation factor IF-2"/>
    <property type="match status" value="1"/>
</dbReference>
<dbReference type="CDD" id="cd03702">
    <property type="entry name" value="IF2_mtIF2_II"/>
    <property type="match status" value="1"/>
</dbReference>
<feature type="compositionally biased region" description="Polar residues" evidence="10">
    <location>
        <begin position="19"/>
        <end position="32"/>
    </location>
</feature>
<evidence type="ECO:0000256" key="8">
    <source>
        <dbReference type="HAMAP-Rule" id="MF_00100"/>
    </source>
</evidence>
<name>A0A399RJB2_9PROT</name>
<dbReference type="Pfam" id="PF04760">
    <property type="entry name" value="IF2_N"/>
    <property type="match status" value="1"/>
</dbReference>
<comment type="similarity">
    <text evidence="1 8 9">Belongs to the TRAFAC class translation factor GTPase superfamily. Classic translation factor GTPase family. IF-2 subfamily.</text>
</comment>
<keyword evidence="5 8" id="KW-0547">Nucleotide-binding</keyword>
<feature type="region of interest" description="Disordered" evidence="10">
    <location>
        <begin position="1"/>
        <end position="83"/>
    </location>
</feature>
<proteinExistence type="inferred from homology"/>
<dbReference type="Pfam" id="PF08364">
    <property type="entry name" value="IF2_assoc"/>
    <property type="match status" value="1"/>
</dbReference>
<feature type="compositionally biased region" description="Low complexity" evidence="10">
    <location>
        <begin position="58"/>
        <end position="78"/>
    </location>
</feature>
<dbReference type="InterPro" id="IPR000178">
    <property type="entry name" value="TF_IF2_bacterial-like"/>
</dbReference>
<dbReference type="FunFam" id="3.40.50.10050:FF:000001">
    <property type="entry name" value="Translation initiation factor IF-2"/>
    <property type="match status" value="1"/>
</dbReference>
<dbReference type="CDD" id="cd01887">
    <property type="entry name" value="IF2_eIF5B"/>
    <property type="match status" value="1"/>
</dbReference>
<evidence type="ECO:0000256" key="3">
    <source>
        <dbReference type="ARBA" id="ARBA00022490"/>
    </source>
</evidence>
<keyword evidence="7 8" id="KW-0342">GTP-binding</keyword>
<dbReference type="GO" id="GO:0003743">
    <property type="term" value="F:translation initiation factor activity"/>
    <property type="evidence" value="ECO:0007669"/>
    <property type="project" value="UniProtKB-UniRule"/>
</dbReference>
<evidence type="ECO:0000256" key="9">
    <source>
        <dbReference type="RuleBase" id="RU000644"/>
    </source>
</evidence>
<dbReference type="PANTHER" id="PTHR43381:SF5">
    <property type="entry name" value="TR-TYPE G DOMAIN-CONTAINING PROTEIN"/>
    <property type="match status" value="1"/>
</dbReference>
<dbReference type="NCBIfam" id="TIGR00231">
    <property type="entry name" value="small_GTP"/>
    <property type="match status" value="1"/>
</dbReference>
<dbReference type="Pfam" id="PF11987">
    <property type="entry name" value="IF-2"/>
    <property type="match status" value="1"/>
</dbReference>
<feature type="binding site" evidence="8">
    <location>
        <begin position="407"/>
        <end position="411"/>
    </location>
    <ligand>
        <name>GTP</name>
        <dbReference type="ChEBI" id="CHEBI:37565"/>
    </ligand>
</feature>
<feature type="region of interest" description="Disordered" evidence="10">
    <location>
        <begin position="103"/>
        <end position="273"/>
    </location>
</feature>
<feature type="binding site" evidence="8">
    <location>
        <begin position="360"/>
        <end position="367"/>
    </location>
    <ligand>
        <name>GTP</name>
        <dbReference type="ChEBI" id="CHEBI:37565"/>
    </ligand>
</feature>
<dbReference type="InterPro" id="IPR013575">
    <property type="entry name" value="IF2_assoc_dom_bac"/>
</dbReference>
<dbReference type="GO" id="GO:0005829">
    <property type="term" value="C:cytosol"/>
    <property type="evidence" value="ECO:0007669"/>
    <property type="project" value="TreeGrafter"/>
</dbReference>
<dbReference type="PANTHER" id="PTHR43381">
    <property type="entry name" value="TRANSLATION INITIATION FACTOR IF-2-RELATED"/>
    <property type="match status" value="1"/>
</dbReference>
<protein>
    <recommendedName>
        <fullName evidence="2 8">Translation initiation factor IF-2</fullName>
    </recommendedName>
</protein>
<dbReference type="FunFam" id="3.40.50.300:FF:000019">
    <property type="entry name" value="Translation initiation factor IF-2"/>
    <property type="match status" value="1"/>
</dbReference>
<evidence type="ECO:0000256" key="1">
    <source>
        <dbReference type="ARBA" id="ARBA00007733"/>
    </source>
</evidence>
<feature type="compositionally biased region" description="Basic and acidic residues" evidence="10">
    <location>
        <begin position="103"/>
        <end position="173"/>
    </location>
</feature>
<keyword evidence="13" id="KW-1185">Reference proteome</keyword>
<dbReference type="Proteomes" id="UP000266385">
    <property type="component" value="Unassembled WGS sequence"/>
</dbReference>
<dbReference type="InterPro" id="IPR009000">
    <property type="entry name" value="Transl_B-barrel_sf"/>
</dbReference>
<evidence type="ECO:0000256" key="2">
    <source>
        <dbReference type="ARBA" id="ARBA00020675"/>
    </source>
</evidence>
<feature type="binding site" evidence="8">
    <location>
        <begin position="461"/>
        <end position="464"/>
    </location>
    <ligand>
        <name>GTP</name>
        <dbReference type="ChEBI" id="CHEBI:37565"/>
    </ligand>
</feature>
<comment type="caution">
    <text evidence="12">The sequence shown here is derived from an EMBL/GenBank/DDBJ whole genome shotgun (WGS) entry which is preliminary data.</text>
</comment>
<dbReference type="InterPro" id="IPR000795">
    <property type="entry name" value="T_Tr_GTP-bd_dom"/>
</dbReference>
<dbReference type="Gene3D" id="2.40.30.10">
    <property type="entry name" value="Translation factors"/>
    <property type="match status" value="2"/>
</dbReference>
<reference evidence="12 13" key="1">
    <citation type="submission" date="2018-08" db="EMBL/GenBank/DDBJ databases">
        <title>Henriciella mobilis sp. nov., isolated from seawater.</title>
        <authorList>
            <person name="Cheng H."/>
            <person name="Wu Y.-H."/>
            <person name="Xu X.-W."/>
            <person name="Guo L.-L."/>
        </authorList>
    </citation>
    <scope>NUCLEOTIDE SEQUENCE [LARGE SCALE GENOMIC DNA]</scope>
    <source>
        <strain evidence="12 13">JN25</strain>
    </source>
</reference>
<dbReference type="SUPFAM" id="SSF52540">
    <property type="entry name" value="P-loop containing nucleoside triphosphate hydrolases"/>
    <property type="match status" value="1"/>
</dbReference>
<dbReference type="GO" id="GO:0003924">
    <property type="term" value="F:GTPase activity"/>
    <property type="evidence" value="ECO:0007669"/>
    <property type="project" value="UniProtKB-UniRule"/>
</dbReference>
<dbReference type="InterPro" id="IPR006847">
    <property type="entry name" value="IF2_N"/>
</dbReference>
<evidence type="ECO:0000256" key="7">
    <source>
        <dbReference type="ARBA" id="ARBA00023134"/>
    </source>
</evidence>
<evidence type="ECO:0000256" key="4">
    <source>
        <dbReference type="ARBA" id="ARBA00022540"/>
    </source>
</evidence>
<dbReference type="PROSITE" id="PS01176">
    <property type="entry name" value="IF2"/>
    <property type="match status" value="1"/>
</dbReference>
<dbReference type="Gene3D" id="3.40.50.300">
    <property type="entry name" value="P-loop containing nucleotide triphosphate hydrolases"/>
    <property type="match status" value="1"/>
</dbReference>
<feature type="compositionally biased region" description="Basic and acidic residues" evidence="10">
    <location>
        <begin position="250"/>
        <end position="270"/>
    </location>
</feature>
<dbReference type="InterPro" id="IPR015760">
    <property type="entry name" value="TIF_IF2"/>
</dbReference>
<dbReference type="InterPro" id="IPR027417">
    <property type="entry name" value="P-loop_NTPase"/>
</dbReference>
<accession>A0A399RJB2</accession>
<dbReference type="NCBIfam" id="TIGR00487">
    <property type="entry name" value="IF-2"/>
    <property type="match status" value="1"/>
</dbReference>
<keyword evidence="6 8" id="KW-0648">Protein biosynthesis</keyword>
<dbReference type="AlphaFoldDB" id="A0A399RJB2"/>
<keyword evidence="4 8" id="KW-0396">Initiation factor</keyword>
<comment type="function">
    <text evidence="8 9">One of the essential components for the initiation of protein synthesis. Protects formylmethionyl-tRNA from spontaneous hydrolysis and promotes its binding to the 30S ribosomal subunits. Also involved in the hydrolysis of GTP during the formation of the 70S ribosomal complex.</text>
</comment>
<keyword evidence="3 8" id="KW-0963">Cytoplasm</keyword>
<dbReference type="SUPFAM" id="SSF52156">
    <property type="entry name" value="Initiation factor IF2/eIF5b, domain 3"/>
    <property type="match status" value="1"/>
</dbReference>
<dbReference type="SUPFAM" id="SSF50447">
    <property type="entry name" value="Translation proteins"/>
    <property type="match status" value="2"/>
</dbReference>
<comment type="subcellular location">
    <subcellularLocation>
        <location evidence="8">Cytoplasm</location>
    </subcellularLocation>
</comment>
<dbReference type="OrthoDB" id="9811804at2"/>
<evidence type="ECO:0000256" key="6">
    <source>
        <dbReference type="ARBA" id="ARBA00022917"/>
    </source>
</evidence>
<dbReference type="RefSeq" id="WP_119375406.1">
    <property type="nucleotide sequence ID" value="NZ_QWFX01000006.1"/>
</dbReference>
<organism evidence="12 13">
    <name type="scientific">Henriciella mobilis</name>
    <dbReference type="NCBI Taxonomy" id="2305467"/>
    <lineage>
        <taxon>Bacteria</taxon>
        <taxon>Pseudomonadati</taxon>
        <taxon>Pseudomonadota</taxon>
        <taxon>Alphaproteobacteria</taxon>
        <taxon>Hyphomonadales</taxon>
        <taxon>Hyphomonadaceae</taxon>
        <taxon>Henriciella</taxon>
    </lineage>
</organism>
<evidence type="ECO:0000256" key="10">
    <source>
        <dbReference type="SAM" id="MobiDB-lite"/>
    </source>
</evidence>
<dbReference type="InterPro" id="IPR036925">
    <property type="entry name" value="TIF_IF2_dom3_sf"/>
</dbReference>
<dbReference type="Pfam" id="PF22042">
    <property type="entry name" value="EF-G_D2"/>
    <property type="match status" value="1"/>
</dbReference>
<evidence type="ECO:0000256" key="5">
    <source>
        <dbReference type="ARBA" id="ARBA00022741"/>
    </source>
</evidence>
<gene>
    <name evidence="8" type="primary">infB</name>
    <name evidence="12" type="ORF">D1223_05375</name>
</gene>
<feature type="domain" description="Tr-type G" evidence="11">
    <location>
        <begin position="351"/>
        <end position="521"/>
    </location>
</feature>
<dbReference type="InterPro" id="IPR023115">
    <property type="entry name" value="TIF_IF2_dom3"/>
</dbReference>
<dbReference type="CDD" id="cd03692">
    <property type="entry name" value="mtIF2_IVc"/>
    <property type="match status" value="1"/>
</dbReference>
<evidence type="ECO:0000259" key="11">
    <source>
        <dbReference type="PROSITE" id="PS51722"/>
    </source>
</evidence>